<keyword evidence="4" id="KW-1003">Cell membrane</keyword>
<evidence type="ECO:0000256" key="6">
    <source>
        <dbReference type="ARBA" id="ARBA00022989"/>
    </source>
</evidence>
<keyword evidence="7 13" id="KW-0472">Membrane</keyword>
<evidence type="ECO:0000256" key="2">
    <source>
        <dbReference type="ARBA" id="ARBA00004651"/>
    </source>
</evidence>
<evidence type="ECO:0000313" key="14">
    <source>
        <dbReference type="EMBL" id="KOC68806.1"/>
    </source>
</evidence>
<evidence type="ECO:0000256" key="13">
    <source>
        <dbReference type="SAM" id="Phobius"/>
    </source>
</evidence>
<evidence type="ECO:0000256" key="11">
    <source>
        <dbReference type="ARBA" id="ARBA00040821"/>
    </source>
</evidence>
<keyword evidence="5 13" id="KW-0812">Transmembrane</keyword>
<dbReference type="InterPro" id="IPR002159">
    <property type="entry name" value="CD36_fam"/>
</dbReference>
<keyword evidence="10" id="KW-0325">Glycoprotein</keyword>
<sequence>MEKKKSIAWANAYGKSFGRTKRQHRVRWLYGCTAFTSVAVFVLFWWTNVFRDAILSNLELRNNTPTFLLWQRPPVGLTVKVYVFNYTNVREFESGNASKLRVEEVGPYVYRETLTRVNVVMHENQTVTYQEKRKMEWISGNSEKDRVVVPNLPLMVVLAHSRNFHMMMQLLVTVFLTGLKSQPFLELPVGEYLWGYEDQLFENTKLLASFEPPISYDKFGILVWKNGLSGDRITVHTGADDHRNLGMIERVNGLDNHRTWQDEKCDRVYGTDGSIFPPQWVGRPNGTLHVYMKDFCRQIPLEYERRSFSNGIPTFRYALPSNVFTSSCNKDSCFCSKESYDSIGTKCPPAGLFNVSRCKFGTPQRLLDAIDGLAPQREHRESYIEIHPRLGITVNMAMKLQLNVEVRKAVGVPFTGNLKDGAILPLIWIDSQIEDLPESIQQILYRGHYLATAVEAGFQWCSLIAAILSVGAFIAAFTRNHVDRIDEYEVNIDVDITVDVAVDGRSIERGRTRS</sequence>
<dbReference type="AlphaFoldDB" id="A0A0L7RDG6"/>
<comment type="subcellular location">
    <subcellularLocation>
        <location evidence="2">Cell membrane</location>
        <topology evidence="2">Multi-pass membrane protein</topology>
    </subcellularLocation>
    <subcellularLocation>
        <location evidence="1">Membrane</location>
        <location evidence="1">Caveola</location>
        <topology evidence="1">Multi-pass membrane protein</topology>
    </subcellularLocation>
</comment>
<dbReference type="Proteomes" id="UP000053825">
    <property type="component" value="Unassembled WGS sequence"/>
</dbReference>
<dbReference type="EMBL" id="KQ414614">
    <property type="protein sequence ID" value="KOC68806.1"/>
    <property type="molecule type" value="Genomic_DNA"/>
</dbReference>
<evidence type="ECO:0000256" key="4">
    <source>
        <dbReference type="ARBA" id="ARBA00022475"/>
    </source>
</evidence>
<keyword evidence="9 14" id="KW-0675">Receptor</keyword>
<dbReference type="GO" id="GO:0005044">
    <property type="term" value="F:scavenger receptor activity"/>
    <property type="evidence" value="ECO:0007669"/>
    <property type="project" value="TreeGrafter"/>
</dbReference>
<gene>
    <name evidence="14" type="ORF">WH47_10794</name>
</gene>
<reference evidence="14 15" key="1">
    <citation type="submission" date="2015-07" db="EMBL/GenBank/DDBJ databases">
        <title>The genome of Habropoda laboriosa.</title>
        <authorList>
            <person name="Pan H."/>
            <person name="Kapheim K."/>
        </authorList>
    </citation>
    <scope>NUCLEOTIDE SEQUENCE [LARGE SCALE GENOMIC DNA]</scope>
    <source>
        <strain evidence="14">0110345459</strain>
    </source>
</reference>
<evidence type="ECO:0000256" key="9">
    <source>
        <dbReference type="ARBA" id="ARBA00023170"/>
    </source>
</evidence>
<comment type="similarity">
    <text evidence="3">Belongs to the CD36 family.</text>
</comment>
<keyword evidence="6 13" id="KW-1133">Transmembrane helix</keyword>
<dbReference type="PANTHER" id="PTHR11923:SF110">
    <property type="entry name" value="SCAVENGER RECEPTOR CLASS B MEMBER 1"/>
    <property type="match status" value="1"/>
</dbReference>
<dbReference type="GO" id="GO:0005901">
    <property type="term" value="C:caveola"/>
    <property type="evidence" value="ECO:0007669"/>
    <property type="project" value="UniProtKB-SubCell"/>
</dbReference>
<keyword evidence="8" id="KW-1015">Disulfide bond</keyword>
<evidence type="ECO:0000313" key="15">
    <source>
        <dbReference type="Proteomes" id="UP000053825"/>
    </source>
</evidence>
<evidence type="ECO:0000256" key="8">
    <source>
        <dbReference type="ARBA" id="ARBA00023157"/>
    </source>
</evidence>
<evidence type="ECO:0000256" key="5">
    <source>
        <dbReference type="ARBA" id="ARBA00022692"/>
    </source>
</evidence>
<feature type="transmembrane region" description="Helical" evidence="13">
    <location>
        <begin position="28"/>
        <end position="46"/>
    </location>
</feature>
<name>A0A0L7RDG6_9HYME</name>
<dbReference type="PRINTS" id="PR01609">
    <property type="entry name" value="CD36FAMILY"/>
</dbReference>
<keyword evidence="15" id="KW-1185">Reference proteome</keyword>
<feature type="transmembrane region" description="Helical" evidence="13">
    <location>
        <begin position="457"/>
        <end position="477"/>
    </location>
</feature>
<evidence type="ECO:0000256" key="3">
    <source>
        <dbReference type="ARBA" id="ARBA00010532"/>
    </source>
</evidence>
<evidence type="ECO:0000256" key="7">
    <source>
        <dbReference type="ARBA" id="ARBA00023136"/>
    </source>
</evidence>
<evidence type="ECO:0000256" key="12">
    <source>
        <dbReference type="ARBA" id="ARBA00042244"/>
    </source>
</evidence>
<organism evidence="14 15">
    <name type="scientific">Habropoda laboriosa</name>
    <dbReference type="NCBI Taxonomy" id="597456"/>
    <lineage>
        <taxon>Eukaryota</taxon>
        <taxon>Metazoa</taxon>
        <taxon>Ecdysozoa</taxon>
        <taxon>Arthropoda</taxon>
        <taxon>Hexapoda</taxon>
        <taxon>Insecta</taxon>
        <taxon>Pterygota</taxon>
        <taxon>Neoptera</taxon>
        <taxon>Endopterygota</taxon>
        <taxon>Hymenoptera</taxon>
        <taxon>Apocrita</taxon>
        <taxon>Aculeata</taxon>
        <taxon>Apoidea</taxon>
        <taxon>Anthophila</taxon>
        <taxon>Apidae</taxon>
        <taxon>Habropoda</taxon>
    </lineage>
</organism>
<dbReference type="PANTHER" id="PTHR11923">
    <property type="entry name" value="SCAVENGER RECEPTOR CLASS B TYPE-1 SR-B1"/>
    <property type="match status" value="1"/>
</dbReference>
<evidence type="ECO:0000256" key="1">
    <source>
        <dbReference type="ARBA" id="ARBA00004189"/>
    </source>
</evidence>
<dbReference type="OrthoDB" id="18585at2759"/>
<dbReference type="GO" id="GO:0005737">
    <property type="term" value="C:cytoplasm"/>
    <property type="evidence" value="ECO:0007669"/>
    <property type="project" value="TreeGrafter"/>
</dbReference>
<proteinExistence type="inferred from homology"/>
<dbReference type="Pfam" id="PF01130">
    <property type="entry name" value="CD36"/>
    <property type="match status" value="1"/>
</dbReference>
<evidence type="ECO:0000256" key="10">
    <source>
        <dbReference type="ARBA" id="ARBA00023180"/>
    </source>
</evidence>
<accession>A0A0L7RDG6</accession>
<dbReference type="STRING" id="597456.A0A0L7RDG6"/>
<protein>
    <recommendedName>
        <fullName evidence="11">Scavenger receptor class B member 1</fullName>
    </recommendedName>
    <alternativeName>
        <fullName evidence="12">SR-BI</fullName>
    </alternativeName>
</protein>